<protein>
    <submittedName>
        <fullName evidence="1">Uncharacterized protein</fullName>
    </submittedName>
</protein>
<name>A0A2K1XB81_POPTR</name>
<organism evidence="1 2">
    <name type="scientific">Populus trichocarpa</name>
    <name type="common">Western balsam poplar</name>
    <name type="synonym">Populus balsamifera subsp. trichocarpa</name>
    <dbReference type="NCBI Taxonomy" id="3694"/>
    <lineage>
        <taxon>Eukaryota</taxon>
        <taxon>Viridiplantae</taxon>
        <taxon>Streptophyta</taxon>
        <taxon>Embryophyta</taxon>
        <taxon>Tracheophyta</taxon>
        <taxon>Spermatophyta</taxon>
        <taxon>Magnoliopsida</taxon>
        <taxon>eudicotyledons</taxon>
        <taxon>Gunneridae</taxon>
        <taxon>Pentapetalae</taxon>
        <taxon>rosids</taxon>
        <taxon>fabids</taxon>
        <taxon>Malpighiales</taxon>
        <taxon>Salicaceae</taxon>
        <taxon>Saliceae</taxon>
        <taxon>Populus</taxon>
    </lineage>
</organism>
<evidence type="ECO:0000313" key="2">
    <source>
        <dbReference type="Proteomes" id="UP000006729"/>
    </source>
</evidence>
<evidence type="ECO:0000313" key="1">
    <source>
        <dbReference type="EMBL" id="PNS98033.1"/>
    </source>
</evidence>
<accession>A0A2K1XB81</accession>
<proteinExistence type="predicted"/>
<dbReference type="AlphaFoldDB" id="A0A2K1XB81"/>
<dbReference type="InParanoid" id="A0A2K1XB81"/>
<dbReference type="Proteomes" id="UP000006729">
    <property type="component" value="Chromosome 16"/>
</dbReference>
<dbReference type="EMBL" id="CM009305">
    <property type="protein sequence ID" value="PNS98033.1"/>
    <property type="molecule type" value="Genomic_DNA"/>
</dbReference>
<keyword evidence="2" id="KW-1185">Reference proteome</keyword>
<sequence>MSFNIRQIFQNITNGDQHNQSGWMFSEVLCPGLKTRAYISSSNLVIKLIPSGMSKRQCKLKDMMIPKAIVSN</sequence>
<gene>
    <name evidence="1" type="ORF">POPTR_016G055800</name>
</gene>
<reference evidence="1 2" key="1">
    <citation type="journal article" date="2006" name="Science">
        <title>The genome of black cottonwood, Populus trichocarpa (Torr. &amp; Gray).</title>
        <authorList>
            <person name="Tuskan G.A."/>
            <person name="Difazio S."/>
            <person name="Jansson S."/>
            <person name="Bohlmann J."/>
            <person name="Grigoriev I."/>
            <person name="Hellsten U."/>
            <person name="Putnam N."/>
            <person name="Ralph S."/>
            <person name="Rombauts S."/>
            <person name="Salamov A."/>
            <person name="Schein J."/>
            <person name="Sterck L."/>
            <person name="Aerts A."/>
            <person name="Bhalerao R.R."/>
            <person name="Bhalerao R.P."/>
            <person name="Blaudez D."/>
            <person name="Boerjan W."/>
            <person name="Brun A."/>
            <person name="Brunner A."/>
            <person name="Busov V."/>
            <person name="Campbell M."/>
            <person name="Carlson J."/>
            <person name="Chalot M."/>
            <person name="Chapman J."/>
            <person name="Chen G.L."/>
            <person name="Cooper D."/>
            <person name="Coutinho P.M."/>
            <person name="Couturier J."/>
            <person name="Covert S."/>
            <person name="Cronk Q."/>
            <person name="Cunningham R."/>
            <person name="Davis J."/>
            <person name="Degroeve S."/>
            <person name="Dejardin A."/>
            <person name="Depamphilis C."/>
            <person name="Detter J."/>
            <person name="Dirks B."/>
            <person name="Dubchak I."/>
            <person name="Duplessis S."/>
            <person name="Ehlting J."/>
            <person name="Ellis B."/>
            <person name="Gendler K."/>
            <person name="Goodstein D."/>
            <person name="Gribskov M."/>
            <person name="Grimwood J."/>
            <person name="Groover A."/>
            <person name="Gunter L."/>
            <person name="Hamberger B."/>
            <person name="Heinze B."/>
            <person name="Helariutta Y."/>
            <person name="Henrissat B."/>
            <person name="Holligan D."/>
            <person name="Holt R."/>
            <person name="Huang W."/>
            <person name="Islam-Faridi N."/>
            <person name="Jones S."/>
            <person name="Jones-Rhoades M."/>
            <person name="Jorgensen R."/>
            <person name="Joshi C."/>
            <person name="Kangasjarvi J."/>
            <person name="Karlsson J."/>
            <person name="Kelleher C."/>
            <person name="Kirkpatrick R."/>
            <person name="Kirst M."/>
            <person name="Kohler A."/>
            <person name="Kalluri U."/>
            <person name="Larimer F."/>
            <person name="Leebens-Mack J."/>
            <person name="Leple J.C."/>
            <person name="Locascio P."/>
            <person name="Lou Y."/>
            <person name="Lucas S."/>
            <person name="Martin F."/>
            <person name="Montanini B."/>
            <person name="Napoli C."/>
            <person name="Nelson D.R."/>
            <person name="Nelson C."/>
            <person name="Nieminen K."/>
            <person name="Nilsson O."/>
            <person name="Pereda V."/>
            <person name="Peter G."/>
            <person name="Philippe R."/>
            <person name="Pilate G."/>
            <person name="Poliakov A."/>
            <person name="Razumovskaya J."/>
            <person name="Richardson P."/>
            <person name="Rinaldi C."/>
            <person name="Ritland K."/>
            <person name="Rouze P."/>
            <person name="Ryaboy D."/>
            <person name="Schmutz J."/>
            <person name="Schrader J."/>
            <person name="Segerman B."/>
            <person name="Shin H."/>
            <person name="Siddiqui A."/>
            <person name="Sterky F."/>
            <person name="Terry A."/>
            <person name="Tsai C.J."/>
            <person name="Uberbacher E."/>
            <person name="Unneberg P."/>
            <person name="Vahala J."/>
            <person name="Wall K."/>
            <person name="Wessler S."/>
            <person name="Yang G."/>
            <person name="Yin T."/>
            <person name="Douglas C."/>
            <person name="Marra M."/>
            <person name="Sandberg G."/>
            <person name="Van de Peer Y."/>
            <person name="Rokhsar D."/>
        </authorList>
    </citation>
    <scope>NUCLEOTIDE SEQUENCE [LARGE SCALE GENOMIC DNA]</scope>
    <source>
        <strain evidence="2">cv. Nisqually</strain>
    </source>
</reference>